<proteinExistence type="predicted"/>
<dbReference type="PROSITE" id="PS51352">
    <property type="entry name" value="THIOREDOXIN_2"/>
    <property type="match status" value="1"/>
</dbReference>
<dbReference type="InterPro" id="IPR013766">
    <property type="entry name" value="Thioredoxin_domain"/>
</dbReference>
<dbReference type="AlphaFoldDB" id="A0ABD1WJS3"/>
<dbReference type="SUPFAM" id="SSF52833">
    <property type="entry name" value="Thioredoxin-like"/>
    <property type="match status" value="1"/>
</dbReference>
<dbReference type="Pfam" id="PF00085">
    <property type="entry name" value="Thioredoxin"/>
    <property type="match status" value="1"/>
</dbReference>
<dbReference type="PANTHER" id="PTHR10438">
    <property type="entry name" value="THIOREDOXIN"/>
    <property type="match status" value="1"/>
</dbReference>
<protein>
    <submittedName>
        <fullName evidence="2">Thioredoxin H9</fullName>
    </submittedName>
</protein>
<gene>
    <name evidence="2" type="ORF">Fot_11476</name>
</gene>
<accession>A0ABD1WJS3</accession>
<keyword evidence="3" id="KW-1185">Reference proteome</keyword>
<feature type="domain" description="Thioredoxin" evidence="1">
    <location>
        <begin position="9"/>
        <end position="133"/>
    </location>
</feature>
<dbReference type="InterPro" id="IPR036249">
    <property type="entry name" value="Thioredoxin-like_sf"/>
</dbReference>
<dbReference type="EMBL" id="JBFOLJ010000003">
    <property type="protein sequence ID" value="KAL2549946.1"/>
    <property type="molecule type" value="Genomic_DNA"/>
</dbReference>
<comment type="caution">
    <text evidence="2">The sequence shown here is derived from an EMBL/GenBank/DDBJ whole genome shotgun (WGS) entry which is preliminary data.</text>
</comment>
<dbReference type="Gene3D" id="3.40.30.10">
    <property type="entry name" value="Glutaredoxin"/>
    <property type="match status" value="1"/>
</dbReference>
<dbReference type="CDD" id="cd02947">
    <property type="entry name" value="TRX_family"/>
    <property type="match status" value="1"/>
</dbReference>
<reference evidence="3" key="1">
    <citation type="submission" date="2024-07" db="EMBL/GenBank/DDBJ databases">
        <title>Two chromosome-level genome assemblies of Korean endemic species Abeliophyllum distichum and Forsythia ovata (Oleaceae).</title>
        <authorList>
            <person name="Jang H."/>
        </authorList>
    </citation>
    <scope>NUCLEOTIDE SEQUENCE [LARGE SCALE GENOMIC DNA]</scope>
</reference>
<evidence type="ECO:0000313" key="2">
    <source>
        <dbReference type="EMBL" id="KAL2549946.1"/>
    </source>
</evidence>
<evidence type="ECO:0000313" key="3">
    <source>
        <dbReference type="Proteomes" id="UP001604277"/>
    </source>
</evidence>
<sequence>MGQCWTQFCTQNDIVKSTTAELAGENVHLITTMEKWEEKNSEASKEGKIVVVNFSTTWSNPCREILPAYSELADKYPSILFLTVDVDKLAELSTKWDIKATPSFFFLRDGRQLDTLVGSNKAELQKKMTAIAEIFQFLYTKSHISEWCVNVPFNSATNNVFNSDKMHQKRRQEVIDQHKDAKFMSMEP</sequence>
<dbReference type="PANTHER" id="PTHR10438:SF394">
    <property type="entry name" value="THIOREDOXIN-LIKE PROTEIN CXXS2-RELATED"/>
    <property type="match status" value="1"/>
</dbReference>
<dbReference type="Proteomes" id="UP001604277">
    <property type="component" value="Unassembled WGS sequence"/>
</dbReference>
<dbReference type="InterPro" id="IPR050620">
    <property type="entry name" value="Thioredoxin_H-type-like"/>
</dbReference>
<evidence type="ECO:0000259" key="1">
    <source>
        <dbReference type="PROSITE" id="PS51352"/>
    </source>
</evidence>
<organism evidence="2 3">
    <name type="scientific">Forsythia ovata</name>
    <dbReference type="NCBI Taxonomy" id="205694"/>
    <lineage>
        <taxon>Eukaryota</taxon>
        <taxon>Viridiplantae</taxon>
        <taxon>Streptophyta</taxon>
        <taxon>Embryophyta</taxon>
        <taxon>Tracheophyta</taxon>
        <taxon>Spermatophyta</taxon>
        <taxon>Magnoliopsida</taxon>
        <taxon>eudicotyledons</taxon>
        <taxon>Gunneridae</taxon>
        <taxon>Pentapetalae</taxon>
        <taxon>asterids</taxon>
        <taxon>lamiids</taxon>
        <taxon>Lamiales</taxon>
        <taxon>Oleaceae</taxon>
        <taxon>Forsythieae</taxon>
        <taxon>Forsythia</taxon>
    </lineage>
</organism>
<name>A0ABD1WJS3_9LAMI</name>